<keyword evidence="1" id="KW-0812">Transmembrane</keyword>
<dbReference type="SUPFAM" id="SSF81321">
    <property type="entry name" value="Family A G protein-coupled receptor-like"/>
    <property type="match status" value="1"/>
</dbReference>
<evidence type="ECO:0000313" key="2">
    <source>
        <dbReference type="EMBL" id="CAF1068747.1"/>
    </source>
</evidence>
<proteinExistence type="predicted"/>
<feature type="transmembrane region" description="Helical" evidence="1">
    <location>
        <begin position="157"/>
        <end position="183"/>
    </location>
</feature>
<sequence>MISMNVRTILGDLYEQSFKSSWCLFSGYVAIVNFSILYLTFINQSLHCLVQTVYSQYRWIQSLTFYTILPVLELIGACVILLCPLIPFNSVIYLEYDHYCYISFSNIGAILWAAFVCYIIPFCCLLIMYIRIVVFLRHQPNNQTLAVRHRQNRNLMVIRRILMLVNLLLILGLPSIVLIGMIIVTGEQYPLTNRIGLLPVSISMSGLSVALIYCISPLKSIALKLRQSNRVLPN</sequence>
<evidence type="ECO:0000256" key="1">
    <source>
        <dbReference type="SAM" id="Phobius"/>
    </source>
</evidence>
<dbReference type="Proteomes" id="UP000663860">
    <property type="component" value="Unassembled WGS sequence"/>
</dbReference>
<dbReference type="AlphaFoldDB" id="A0A814LU93"/>
<keyword evidence="1" id="KW-0472">Membrane</keyword>
<organism evidence="2 4">
    <name type="scientific">Adineta steineri</name>
    <dbReference type="NCBI Taxonomy" id="433720"/>
    <lineage>
        <taxon>Eukaryota</taxon>
        <taxon>Metazoa</taxon>
        <taxon>Spiralia</taxon>
        <taxon>Gnathifera</taxon>
        <taxon>Rotifera</taxon>
        <taxon>Eurotatoria</taxon>
        <taxon>Bdelloidea</taxon>
        <taxon>Adinetida</taxon>
        <taxon>Adinetidae</taxon>
        <taxon>Adineta</taxon>
    </lineage>
</organism>
<evidence type="ECO:0000313" key="4">
    <source>
        <dbReference type="Proteomes" id="UP000663860"/>
    </source>
</evidence>
<feature type="transmembrane region" description="Helical" evidence="1">
    <location>
        <begin position="195"/>
        <end position="216"/>
    </location>
</feature>
<feature type="transmembrane region" description="Helical" evidence="1">
    <location>
        <begin position="20"/>
        <end position="42"/>
    </location>
</feature>
<accession>A0A814LU93</accession>
<dbReference type="Proteomes" id="UP000663868">
    <property type="component" value="Unassembled WGS sequence"/>
</dbReference>
<evidence type="ECO:0008006" key="5">
    <source>
        <dbReference type="Google" id="ProtNLM"/>
    </source>
</evidence>
<evidence type="ECO:0000313" key="3">
    <source>
        <dbReference type="EMBL" id="CAF4023865.1"/>
    </source>
</evidence>
<feature type="transmembrane region" description="Helical" evidence="1">
    <location>
        <begin position="107"/>
        <end position="136"/>
    </location>
</feature>
<feature type="transmembrane region" description="Helical" evidence="1">
    <location>
        <begin position="63"/>
        <end position="87"/>
    </location>
</feature>
<dbReference type="EMBL" id="CAJOBB010003155">
    <property type="protein sequence ID" value="CAF4023865.1"/>
    <property type="molecule type" value="Genomic_DNA"/>
</dbReference>
<dbReference type="EMBL" id="CAJNOE010000228">
    <property type="protein sequence ID" value="CAF1068747.1"/>
    <property type="molecule type" value="Genomic_DNA"/>
</dbReference>
<comment type="caution">
    <text evidence="2">The sequence shown here is derived from an EMBL/GenBank/DDBJ whole genome shotgun (WGS) entry which is preliminary data.</text>
</comment>
<keyword evidence="1" id="KW-1133">Transmembrane helix</keyword>
<dbReference type="Gene3D" id="1.20.1070.10">
    <property type="entry name" value="Rhodopsin 7-helix transmembrane proteins"/>
    <property type="match status" value="1"/>
</dbReference>
<gene>
    <name evidence="2" type="ORF">IZO911_LOCUS21295</name>
    <name evidence="3" type="ORF">KXQ929_LOCUS29850</name>
</gene>
<reference evidence="2" key="1">
    <citation type="submission" date="2021-02" db="EMBL/GenBank/DDBJ databases">
        <authorList>
            <person name="Nowell W R."/>
        </authorList>
    </citation>
    <scope>NUCLEOTIDE SEQUENCE</scope>
</reference>
<protein>
    <recommendedName>
        <fullName evidence="5">G-protein coupled receptors family 1 profile domain-containing protein</fullName>
    </recommendedName>
</protein>
<name>A0A814LU93_9BILA</name>